<keyword evidence="3" id="KW-1185">Reference proteome</keyword>
<protein>
    <submittedName>
        <fullName evidence="2">YceI family protein</fullName>
    </submittedName>
</protein>
<comment type="caution">
    <text evidence="2">The sequence shown here is derived from an EMBL/GenBank/DDBJ whole genome shotgun (WGS) entry which is preliminary data.</text>
</comment>
<dbReference type="SUPFAM" id="SSF101874">
    <property type="entry name" value="YceI-like"/>
    <property type="match status" value="1"/>
</dbReference>
<dbReference type="PANTHER" id="PTHR34406">
    <property type="entry name" value="PROTEIN YCEI"/>
    <property type="match status" value="1"/>
</dbReference>
<dbReference type="EMBL" id="WQKZ01000004">
    <property type="protein sequence ID" value="MVN78196.1"/>
    <property type="molecule type" value="Genomic_DNA"/>
</dbReference>
<organism evidence="2 3">
    <name type="scientific">Hymenobacter ginkgonis</name>
    <dbReference type="NCBI Taxonomy" id="2682976"/>
    <lineage>
        <taxon>Bacteria</taxon>
        <taxon>Pseudomonadati</taxon>
        <taxon>Bacteroidota</taxon>
        <taxon>Cytophagia</taxon>
        <taxon>Cytophagales</taxon>
        <taxon>Hymenobacteraceae</taxon>
        <taxon>Hymenobacter</taxon>
    </lineage>
</organism>
<dbReference type="RefSeq" id="WP_157568023.1">
    <property type="nucleotide sequence ID" value="NZ_WQKZ01000004.1"/>
</dbReference>
<dbReference type="InterPro" id="IPR036761">
    <property type="entry name" value="TTHA0802/YceI-like_sf"/>
</dbReference>
<dbReference type="PANTHER" id="PTHR34406:SF1">
    <property type="entry name" value="PROTEIN YCEI"/>
    <property type="match status" value="1"/>
</dbReference>
<dbReference type="Proteomes" id="UP000441336">
    <property type="component" value="Unassembled WGS sequence"/>
</dbReference>
<dbReference type="InterPro" id="IPR007372">
    <property type="entry name" value="Lipid/polyisoprenoid-bd_YceI"/>
</dbReference>
<reference evidence="2 3" key="1">
    <citation type="submission" date="2019-12" db="EMBL/GenBank/DDBJ databases">
        <title>Hymenobacter sp. HMF4947 Genome sequencing and assembly.</title>
        <authorList>
            <person name="Kang H."/>
            <person name="Cha I."/>
            <person name="Kim H."/>
            <person name="Joh K."/>
        </authorList>
    </citation>
    <scope>NUCLEOTIDE SEQUENCE [LARGE SCALE GENOMIC DNA]</scope>
    <source>
        <strain evidence="2 3">HMF4947</strain>
    </source>
</reference>
<dbReference type="AlphaFoldDB" id="A0A7K1TIP5"/>
<sequence>MMFKLLLALCGLGGLLAGGPGGRRQAPEAAIRFQIVNAGFTVTGTLTGLEATGQFDPAHLAQAHIQASVPVSSIQTGISLRDRHLQKPDYFDAEKYPTITMQSTSFRQTGREQYEGSFVLTMKGISHEVQLPFTVSATQEFRGSFRLNRLDYNLGKTSLILANDVTVSISGKLSSALPPTPAPGRG</sequence>
<accession>A0A7K1TIP5</accession>
<evidence type="ECO:0000313" key="3">
    <source>
        <dbReference type="Proteomes" id="UP000441336"/>
    </source>
</evidence>
<evidence type="ECO:0000313" key="2">
    <source>
        <dbReference type="EMBL" id="MVN78196.1"/>
    </source>
</evidence>
<evidence type="ECO:0000259" key="1">
    <source>
        <dbReference type="SMART" id="SM00867"/>
    </source>
</evidence>
<name>A0A7K1TIP5_9BACT</name>
<dbReference type="SMART" id="SM00867">
    <property type="entry name" value="YceI"/>
    <property type="match status" value="1"/>
</dbReference>
<proteinExistence type="predicted"/>
<dbReference type="Pfam" id="PF04264">
    <property type="entry name" value="YceI"/>
    <property type="match status" value="1"/>
</dbReference>
<gene>
    <name evidence="2" type="ORF">GO988_17850</name>
</gene>
<dbReference type="Gene3D" id="2.40.128.110">
    <property type="entry name" value="Lipid/polyisoprenoid-binding, YceI-like"/>
    <property type="match status" value="1"/>
</dbReference>
<feature type="domain" description="Lipid/polyisoprenoid-binding YceI-like" evidence="1">
    <location>
        <begin position="22"/>
        <end position="174"/>
    </location>
</feature>